<dbReference type="Proteomes" id="UP000248423">
    <property type="component" value="Unassembled WGS sequence"/>
</dbReference>
<feature type="region of interest" description="Disordered" evidence="6">
    <location>
        <begin position="351"/>
        <end position="370"/>
    </location>
</feature>
<dbReference type="InterPro" id="IPR045861">
    <property type="entry name" value="CorA_cytoplasmic_dom"/>
</dbReference>
<dbReference type="Gene3D" id="1.20.58.340">
    <property type="entry name" value="Magnesium transport protein CorA, transmembrane region"/>
    <property type="match status" value="1"/>
</dbReference>
<dbReference type="EMBL" id="KZ826468">
    <property type="protein sequence ID" value="PYI00244.1"/>
    <property type="molecule type" value="Genomic_DNA"/>
</dbReference>
<evidence type="ECO:0000256" key="1">
    <source>
        <dbReference type="ARBA" id="ARBA00004141"/>
    </source>
</evidence>
<evidence type="ECO:0000256" key="4">
    <source>
        <dbReference type="ARBA" id="ARBA00022989"/>
    </source>
</evidence>
<evidence type="ECO:0000313" key="8">
    <source>
        <dbReference type="EMBL" id="PYI00244.1"/>
    </source>
</evidence>
<dbReference type="GO" id="GO:0016020">
    <property type="term" value="C:membrane"/>
    <property type="evidence" value="ECO:0007669"/>
    <property type="project" value="UniProtKB-SubCell"/>
</dbReference>
<gene>
    <name evidence="8" type="ORF">BO78DRAFT_439499</name>
</gene>
<feature type="compositionally biased region" description="Polar residues" evidence="6">
    <location>
        <begin position="87"/>
        <end position="110"/>
    </location>
</feature>
<evidence type="ECO:0000313" key="9">
    <source>
        <dbReference type="Proteomes" id="UP000248423"/>
    </source>
</evidence>
<dbReference type="AlphaFoldDB" id="A0A319E990"/>
<evidence type="ECO:0000256" key="5">
    <source>
        <dbReference type="ARBA" id="ARBA00023136"/>
    </source>
</evidence>
<evidence type="ECO:0000256" key="3">
    <source>
        <dbReference type="ARBA" id="ARBA00022692"/>
    </source>
</evidence>
<keyword evidence="3 7" id="KW-0812">Transmembrane</keyword>
<keyword evidence="4 7" id="KW-1133">Transmembrane helix</keyword>
<dbReference type="VEuPathDB" id="FungiDB:BO78DRAFT_439499"/>
<feature type="transmembrane region" description="Helical" evidence="7">
    <location>
        <begin position="745"/>
        <end position="767"/>
    </location>
</feature>
<feature type="transmembrane region" description="Helical" evidence="7">
    <location>
        <begin position="653"/>
        <end position="670"/>
    </location>
</feature>
<dbReference type="Pfam" id="PF01544">
    <property type="entry name" value="CorA"/>
    <property type="match status" value="1"/>
</dbReference>
<dbReference type="OrthoDB" id="3231000at2759"/>
<feature type="transmembrane region" description="Helical" evidence="7">
    <location>
        <begin position="820"/>
        <end position="844"/>
    </location>
</feature>
<comment type="similarity">
    <text evidence="2">Belongs to the CorA metal ion transporter (MIT) (TC 1.A.35) family.</text>
</comment>
<organism evidence="8 9">
    <name type="scientific">Aspergillus sclerotiicarbonarius (strain CBS 121057 / IBT 28362)</name>
    <dbReference type="NCBI Taxonomy" id="1448318"/>
    <lineage>
        <taxon>Eukaryota</taxon>
        <taxon>Fungi</taxon>
        <taxon>Dikarya</taxon>
        <taxon>Ascomycota</taxon>
        <taxon>Pezizomycotina</taxon>
        <taxon>Eurotiomycetes</taxon>
        <taxon>Eurotiomycetidae</taxon>
        <taxon>Eurotiales</taxon>
        <taxon>Aspergillaceae</taxon>
        <taxon>Aspergillus</taxon>
        <taxon>Aspergillus subgen. Circumdati</taxon>
    </lineage>
</organism>
<evidence type="ECO:0000256" key="6">
    <source>
        <dbReference type="SAM" id="MobiDB-lite"/>
    </source>
</evidence>
<dbReference type="InterPro" id="IPR002523">
    <property type="entry name" value="MgTranspt_CorA/ZnTranspt_ZntB"/>
</dbReference>
<evidence type="ECO:0000256" key="7">
    <source>
        <dbReference type="SAM" id="Phobius"/>
    </source>
</evidence>
<protein>
    <recommendedName>
        <fullName evidence="10">Cora-domain-containing protein</fullName>
    </recommendedName>
</protein>
<comment type="subcellular location">
    <subcellularLocation>
        <location evidence="1">Membrane</location>
        <topology evidence="1">Multi-pass membrane protein</topology>
    </subcellularLocation>
</comment>
<evidence type="ECO:0000256" key="2">
    <source>
        <dbReference type="ARBA" id="ARBA00009765"/>
    </source>
</evidence>
<feature type="region of interest" description="Disordered" evidence="6">
    <location>
        <begin position="73"/>
        <end position="110"/>
    </location>
</feature>
<dbReference type="STRING" id="1448318.A0A319E990"/>
<dbReference type="SUPFAM" id="SSF144083">
    <property type="entry name" value="Magnesium transport protein CorA, transmembrane region"/>
    <property type="match status" value="1"/>
</dbReference>
<proteinExistence type="inferred from homology"/>
<feature type="non-terminal residue" evidence="8">
    <location>
        <position position="1"/>
    </location>
</feature>
<keyword evidence="9" id="KW-1185">Reference proteome</keyword>
<keyword evidence="5 7" id="KW-0472">Membrane</keyword>
<dbReference type="GO" id="GO:0046873">
    <property type="term" value="F:metal ion transmembrane transporter activity"/>
    <property type="evidence" value="ECO:0007669"/>
    <property type="project" value="InterPro"/>
</dbReference>
<sequence length="884" mass="98548">MSERTSADSSADEQQRFGSHGGVPGAISLPESPTASSIASDDLQQELAIGHSGGYGASQSSLEVISQFTAPVIPSIIPPPAPRPSSEGQSAEGTPSEQSTGQASARQSSGNKRGLEALLTYENVLDNAAKVLDHIKDGNVRLQSRHEKTSITYYDYAENSMSEPLYIDDHTHIPWLGYPSPDVHQRLIIVEDLSKPTIHGLGLAFSINPEFFEEHLVNSNYARLSHSEPPARTWKTASLAKSYVTFRWIRPVYRLHTYFSQRDLEDLVQLDGYTEHITRQGTVKTQVTTNIFRSDWSLWTDPSMTIGKRRECGLEEKVSIWKGRIQNSDCDIVIVLLDPLPEVSETHRRWGLDHHGENDSDAQDDSSQRSVLETDLVEEELGGDFGQGPPRFDHERSFLPLAALFMKRGSRKHIPSHESIDDDAVAESEPPSRSIIEQMAPRQAVRVDLDRVFRAQPATTDFGKRLSQTWSTQAEICDALNRDPGPVSLAMPLLELVRRDTLTLIQHLRRVVDEVEIEILDDAKMEDRLILWRQLISRAQRELPELKASMEPFWDFLQTTLPQSIPERHANDLMEVVESLKRLPHDIDQMSGRLQVVSAALASNMSLLESRRSIDEAHAVARLTELAFVFVPLSFATSVFGMQIEPFANPVPSWNFFLVAVLVTGFSYLMRMTMRSQWLVLLKAVVKYDVRKYAERHGQPVEPRSLPTGIMIQWLASRLGLGIIKASKWTTTRCVGTGKRLWAEFGFVLSFILLVGTVSAAPLAVLYSRDLDPATQSAVSIAILIIVVGLVGVPLWYMSESRFRNALPNRLKGLAASLPDWGRVILTLLAIMGALIGIPLVLIWTRSLAFDIKSGLSVAVVLAMLFGMGFAGINRVLGRVRYSN</sequence>
<feature type="region of interest" description="Disordered" evidence="6">
    <location>
        <begin position="1"/>
        <end position="45"/>
    </location>
</feature>
<feature type="transmembrane region" description="Helical" evidence="7">
    <location>
        <begin position="856"/>
        <end position="877"/>
    </location>
</feature>
<name>A0A319E990_ASPSB</name>
<dbReference type="InterPro" id="IPR045863">
    <property type="entry name" value="CorA_TM1_TM2"/>
</dbReference>
<accession>A0A319E990</accession>
<evidence type="ECO:0008006" key="10">
    <source>
        <dbReference type="Google" id="ProtNLM"/>
    </source>
</evidence>
<feature type="transmembrane region" description="Helical" evidence="7">
    <location>
        <begin position="779"/>
        <end position="799"/>
    </location>
</feature>
<dbReference type="SUPFAM" id="SSF143865">
    <property type="entry name" value="CorA soluble domain-like"/>
    <property type="match status" value="1"/>
</dbReference>
<reference evidence="8 9" key="1">
    <citation type="submission" date="2018-02" db="EMBL/GenBank/DDBJ databases">
        <title>The genomes of Aspergillus section Nigri reveals drivers in fungal speciation.</title>
        <authorList>
            <consortium name="DOE Joint Genome Institute"/>
            <person name="Vesth T.C."/>
            <person name="Nybo J."/>
            <person name="Theobald S."/>
            <person name="Brandl J."/>
            <person name="Frisvad J.C."/>
            <person name="Nielsen K.F."/>
            <person name="Lyhne E.K."/>
            <person name="Kogle M.E."/>
            <person name="Kuo A."/>
            <person name="Riley R."/>
            <person name="Clum A."/>
            <person name="Nolan M."/>
            <person name="Lipzen A."/>
            <person name="Salamov A."/>
            <person name="Henrissat B."/>
            <person name="Wiebenga A."/>
            <person name="De vries R.P."/>
            <person name="Grigoriev I.V."/>
            <person name="Mortensen U.H."/>
            <person name="Andersen M.R."/>
            <person name="Baker S.E."/>
        </authorList>
    </citation>
    <scope>NUCLEOTIDE SEQUENCE [LARGE SCALE GENOMIC DNA]</scope>
    <source>
        <strain evidence="8 9">CBS 121057</strain>
    </source>
</reference>